<dbReference type="EMBL" id="BKCJ010000975">
    <property type="protein sequence ID" value="GEU37807.1"/>
    <property type="molecule type" value="Genomic_DNA"/>
</dbReference>
<dbReference type="PANTHER" id="PTHR33116:SF81">
    <property type="entry name" value="RNA-DIRECTED DNA POLYMERASE"/>
    <property type="match status" value="1"/>
</dbReference>
<reference evidence="1" key="1">
    <citation type="journal article" date="2019" name="Sci. Rep.">
        <title>Draft genome of Tanacetum cinerariifolium, the natural source of mosquito coil.</title>
        <authorList>
            <person name="Yamashiro T."/>
            <person name="Shiraishi A."/>
            <person name="Satake H."/>
            <person name="Nakayama K."/>
        </authorList>
    </citation>
    <scope>NUCLEOTIDE SEQUENCE</scope>
</reference>
<organism evidence="1">
    <name type="scientific">Tanacetum cinerariifolium</name>
    <name type="common">Dalmatian daisy</name>
    <name type="synonym">Chrysanthemum cinerariifolium</name>
    <dbReference type="NCBI Taxonomy" id="118510"/>
    <lineage>
        <taxon>Eukaryota</taxon>
        <taxon>Viridiplantae</taxon>
        <taxon>Streptophyta</taxon>
        <taxon>Embryophyta</taxon>
        <taxon>Tracheophyta</taxon>
        <taxon>Spermatophyta</taxon>
        <taxon>Magnoliopsida</taxon>
        <taxon>eudicotyledons</taxon>
        <taxon>Gunneridae</taxon>
        <taxon>Pentapetalae</taxon>
        <taxon>asterids</taxon>
        <taxon>campanulids</taxon>
        <taxon>Asterales</taxon>
        <taxon>Asteraceae</taxon>
        <taxon>Asteroideae</taxon>
        <taxon>Anthemideae</taxon>
        <taxon>Anthemidinae</taxon>
        <taxon>Tanacetum</taxon>
    </lineage>
</organism>
<dbReference type="PANTHER" id="PTHR33116">
    <property type="entry name" value="REVERSE TRANSCRIPTASE ZINC-BINDING DOMAIN-CONTAINING PROTEIN-RELATED-RELATED"/>
    <property type="match status" value="1"/>
</dbReference>
<comment type="caution">
    <text evidence="1">The sequence shown here is derived from an EMBL/GenBank/DDBJ whole genome shotgun (WGS) entry which is preliminary data.</text>
</comment>
<evidence type="ECO:0000313" key="1">
    <source>
        <dbReference type="EMBL" id="GEU37807.1"/>
    </source>
</evidence>
<accession>A0A6L2JMH8</accession>
<evidence type="ECO:0008006" key="2">
    <source>
        <dbReference type="Google" id="ProtNLM"/>
    </source>
</evidence>
<gene>
    <name evidence="1" type="ORF">Tci_009785</name>
</gene>
<protein>
    <recommendedName>
        <fullName evidence="2">RNA-directed DNA polymerase, eukaryota, reverse transcriptase zinc-binding domain protein</fullName>
    </recommendedName>
</protein>
<sequence length="588" mass="66528">MFFESEQSAATCLGRVCISTKTHKFLSEKVDVEIHGEIFKVQVYELGTWSINIVDKNEESQDSTSNEDQNELEKVADTFDDNSEKNSSDLSCPPGFEHLKKGATSRCSTSFSRYRKKDIKGISLIHELPRFTEVGGLLGFDVKGCRKSLNHMINGIGSGKYVLLADMNDVQSEQEHCGSIFPIMKLMCLPPSSTMRVLSLPIGGHMFTWMNKAGSKLSKLDIFLISEEVLSLLPDIKIISLDRLCLLEKVLTRLSPLIQQPNKSRCWKKAPFHEKLKDLKTKIKQWVTITKCNDDTRKHVVIKDLRILNDKIDTSLALTNDRDARIKLLQEADILGNFDITVWEYGSDKALSLDGYTFTFVRGIGTSLSSTSMSSSLHSSLPKRCQWVPSLLLLPSFQRLCKVVGKIASYEQSIFIEDHQILDGRGYRLVFYLAYSLKINIPKSNIYGFGVSTENVHIMDPNTCCAAGTFPFAYLGSLIRCNMSLNENWKLLVDKFKAKLFGLKVNLLNFGVRLTLIKSVFGSPVLDMIVDELLVVHMVDDEQMVLHKFIFVEEVNRIFVVEEMLKTIDYTMAGCTVEFCRMDLKYVS</sequence>
<proteinExistence type="predicted"/>
<dbReference type="AlphaFoldDB" id="A0A6L2JMH8"/>
<name>A0A6L2JMH8_TANCI</name>